<accession>A0A8X6T210</accession>
<keyword evidence="3" id="KW-1185">Reference proteome</keyword>
<protein>
    <submittedName>
        <fullName evidence="2">Uncharacterized protein</fullName>
    </submittedName>
</protein>
<comment type="caution">
    <text evidence="2">The sequence shown here is derived from an EMBL/GenBank/DDBJ whole genome shotgun (WGS) entry which is preliminary data.</text>
</comment>
<evidence type="ECO:0000313" key="3">
    <source>
        <dbReference type="Proteomes" id="UP000887159"/>
    </source>
</evidence>
<feature type="region of interest" description="Disordered" evidence="1">
    <location>
        <begin position="1"/>
        <end position="37"/>
    </location>
</feature>
<dbReference type="AlphaFoldDB" id="A0A8X6T210"/>
<name>A0A8X6T210_TRICX</name>
<dbReference type="EMBL" id="BMAU01021358">
    <property type="protein sequence ID" value="GFY21540.1"/>
    <property type="molecule type" value="Genomic_DNA"/>
</dbReference>
<dbReference type="Proteomes" id="UP000887159">
    <property type="component" value="Unassembled WGS sequence"/>
</dbReference>
<gene>
    <name evidence="2" type="ORF">TNCV_1166881</name>
</gene>
<sequence>MQKRIKMTNGRNTALEVRKKPILTPSSNSKKHDELSSQKEHILGELALCLPCPVLDCPENAKYARKQNDPPESSAKKALAQ</sequence>
<reference evidence="2" key="1">
    <citation type="submission" date="2020-08" db="EMBL/GenBank/DDBJ databases">
        <title>Multicomponent nature underlies the extraordinary mechanical properties of spider dragline silk.</title>
        <authorList>
            <person name="Kono N."/>
            <person name="Nakamura H."/>
            <person name="Mori M."/>
            <person name="Yoshida Y."/>
            <person name="Ohtoshi R."/>
            <person name="Malay A.D."/>
            <person name="Moran D.A.P."/>
            <person name="Tomita M."/>
            <person name="Numata K."/>
            <person name="Arakawa K."/>
        </authorList>
    </citation>
    <scope>NUCLEOTIDE SEQUENCE</scope>
</reference>
<organism evidence="2 3">
    <name type="scientific">Trichonephila clavipes</name>
    <name type="common">Golden silk orbweaver</name>
    <name type="synonym">Nephila clavipes</name>
    <dbReference type="NCBI Taxonomy" id="2585209"/>
    <lineage>
        <taxon>Eukaryota</taxon>
        <taxon>Metazoa</taxon>
        <taxon>Ecdysozoa</taxon>
        <taxon>Arthropoda</taxon>
        <taxon>Chelicerata</taxon>
        <taxon>Arachnida</taxon>
        <taxon>Araneae</taxon>
        <taxon>Araneomorphae</taxon>
        <taxon>Entelegynae</taxon>
        <taxon>Araneoidea</taxon>
        <taxon>Nephilidae</taxon>
        <taxon>Trichonephila</taxon>
    </lineage>
</organism>
<proteinExistence type="predicted"/>
<evidence type="ECO:0000256" key="1">
    <source>
        <dbReference type="SAM" id="MobiDB-lite"/>
    </source>
</evidence>
<evidence type="ECO:0000313" key="2">
    <source>
        <dbReference type="EMBL" id="GFY21540.1"/>
    </source>
</evidence>